<dbReference type="Proteomes" id="UP000050867">
    <property type="component" value="Unassembled WGS sequence"/>
</dbReference>
<keyword evidence="3" id="KW-1185">Reference proteome</keyword>
<feature type="transmembrane region" description="Helical" evidence="1">
    <location>
        <begin position="36"/>
        <end position="58"/>
    </location>
</feature>
<accession>A0A0T6LXC0</accession>
<proteinExistence type="predicted"/>
<evidence type="ECO:0000313" key="3">
    <source>
        <dbReference type="Proteomes" id="UP000050867"/>
    </source>
</evidence>
<name>A0A0T6LXC0_WENVI</name>
<dbReference type="AlphaFoldDB" id="A0A0T6LXC0"/>
<organism evidence="2 3">
    <name type="scientific">Wenjunlia vitaminophila</name>
    <name type="common">Streptomyces vitaminophilus</name>
    <dbReference type="NCBI Taxonomy" id="76728"/>
    <lineage>
        <taxon>Bacteria</taxon>
        <taxon>Bacillati</taxon>
        <taxon>Actinomycetota</taxon>
        <taxon>Actinomycetes</taxon>
        <taxon>Kitasatosporales</taxon>
        <taxon>Streptomycetaceae</taxon>
        <taxon>Wenjunlia</taxon>
    </lineage>
</organism>
<feature type="transmembrane region" description="Helical" evidence="1">
    <location>
        <begin position="65"/>
        <end position="86"/>
    </location>
</feature>
<protein>
    <submittedName>
        <fullName evidence="2">Uncharacterized protein</fullName>
    </submittedName>
</protein>
<dbReference type="eggNOG" id="ENOG5033GN1">
    <property type="taxonomic scope" value="Bacteria"/>
</dbReference>
<keyword evidence="1" id="KW-1133">Transmembrane helix</keyword>
<comment type="caution">
    <text evidence="2">The sequence shown here is derived from an EMBL/GenBank/DDBJ whole genome shotgun (WGS) entry which is preliminary data.</text>
</comment>
<feature type="transmembrane region" description="Helical" evidence="1">
    <location>
        <begin position="92"/>
        <end position="111"/>
    </location>
</feature>
<dbReference type="RefSeq" id="WP_018381625.1">
    <property type="nucleotide sequence ID" value="NZ_LLZU01000005.1"/>
</dbReference>
<gene>
    <name evidence="2" type="ORF">AQ490_15575</name>
</gene>
<keyword evidence="1" id="KW-0472">Membrane</keyword>
<keyword evidence="1" id="KW-0812">Transmembrane</keyword>
<reference evidence="2 3" key="1">
    <citation type="submission" date="2015-10" db="EMBL/GenBank/DDBJ databases">
        <title>Draft genome sequence of pyrrolomycin-producing Streptomyces vitaminophilus.</title>
        <authorList>
            <person name="Graham D.E."/>
            <person name="Mahan K.M."/>
            <person name="Klingeman D.M."/>
            <person name="Hettich R.L."/>
            <person name="Parry R.J."/>
        </authorList>
    </citation>
    <scope>NUCLEOTIDE SEQUENCE [LARGE SCALE GENOMIC DNA]</scope>
    <source>
        <strain evidence="2 3">ATCC 31673</strain>
    </source>
</reference>
<evidence type="ECO:0000313" key="2">
    <source>
        <dbReference type="EMBL" id="KRV50498.1"/>
    </source>
</evidence>
<dbReference type="STRING" id="76728.AQ490_15575"/>
<evidence type="ECO:0000256" key="1">
    <source>
        <dbReference type="SAM" id="Phobius"/>
    </source>
</evidence>
<sequence length="120" mass="12137">MRDGISLTLIVLSLLVAGWGALTCALNRPAGRSHLVAGAAVEAVTLVQLAVGIAAVAGGDPDAKAMFLLYLLGCALLPPAAGFLALVERTRWGSAVVAVAGLLLPVLVVRLQQIWDGAGA</sequence>
<dbReference type="EMBL" id="LLZU01000005">
    <property type="protein sequence ID" value="KRV50498.1"/>
    <property type="molecule type" value="Genomic_DNA"/>
</dbReference>